<comment type="caution">
    <text evidence="2">The sequence shown here is derived from an EMBL/GenBank/DDBJ whole genome shotgun (WGS) entry which is preliminary data.</text>
</comment>
<protein>
    <submittedName>
        <fullName evidence="2">Uncharacterized protein</fullName>
    </submittedName>
</protein>
<organism evidence="2 3">
    <name type="scientific">Diplocarpon coronariae</name>
    <dbReference type="NCBI Taxonomy" id="2795749"/>
    <lineage>
        <taxon>Eukaryota</taxon>
        <taxon>Fungi</taxon>
        <taxon>Dikarya</taxon>
        <taxon>Ascomycota</taxon>
        <taxon>Pezizomycotina</taxon>
        <taxon>Leotiomycetes</taxon>
        <taxon>Helotiales</taxon>
        <taxon>Drepanopezizaceae</taxon>
        <taxon>Diplocarpon</taxon>
    </lineage>
</organism>
<accession>A0A218Z6M4</accession>
<evidence type="ECO:0000313" key="3">
    <source>
        <dbReference type="Proteomes" id="UP000242519"/>
    </source>
</evidence>
<evidence type="ECO:0000313" key="2">
    <source>
        <dbReference type="EMBL" id="OWP03354.1"/>
    </source>
</evidence>
<feature type="region of interest" description="Disordered" evidence="1">
    <location>
        <begin position="213"/>
        <end position="272"/>
    </location>
</feature>
<reference evidence="2 3" key="1">
    <citation type="submission" date="2017-04" db="EMBL/GenBank/DDBJ databases">
        <title>Draft genome sequence of Marssonina coronaria NL1: causal agent of apple blotch.</title>
        <authorList>
            <person name="Cheng Q."/>
        </authorList>
    </citation>
    <scope>NUCLEOTIDE SEQUENCE [LARGE SCALE GENOMIC DNA]</scope>
    <source>
        <strain evidence="2 3">NL1</strain>
    </source>
</reference>
<dbReference type="EMBL" id="MZNU01000176">
    <property type="protein sequence ID" value="OWP03354.1"/>
    <property type="molecule type" value="Genomic_DNA"/>
</dbReference>
<sequence>MKRCPSLEAAGNEVSRCFTTAPRTSWAKQYGGPNTLQDPKDASYRVGCLRGLSTRAALDQPLPSLPSRPDGSPGREAVLQRRRIAPSDAPSPLALVNTGTMASEYFGAVSRHEVGGAPWMAHIWQSGWPSWERGHPWAIIGSVAAPLDVVLPDIHGPDVGMGMVEGRRATRRSMRQPPEAARGCQLRRVGTQAQMPYSQLLLRACTVGTQSGCARKGRRRRRASSNAGSKQAGSHHSPTSSTDVCRMSWGKTPTMEGEGGGGSSQRPPAPRKQSPSVLCSALLCCAAAVLLCGAGSEALHVSSHGARPRQPRELARCSASRSDHTRRFGTRSNVSQPGWANPVESAVLDRTVQLVSDVASVADPLSAPSALSPVLPVLVEAAGPSIYDVLFTIYCPIHPVPGMFDATPLTAVSVLDSRVAVLHCTTGLDWLPYLPLRVQFNFRFWSS</sequence>
<feature type="region of interest" description="Disordered" evidence="1">
    <location>
        <begin position="301"/>
        <end position="335"/>
    </location>
</feature>
<proteinExistence type="predicted"/>
<gene>
    <name evidence="2" type="ORF">B2J93_7372</name>
</gene>
<evidence type="ECO:0000256" key="1">
    <source>
        <dbReference type="SAM" id="MobiDB-lite"/>
    </source>
</evidence>
<feature type="compositionally biased region" description="Polar residues" evidence="1">
    <location>
        <begin position="231"/>
        <end position="243"/>
    </location>
</feature>
<feature type="compositionally biased region" description="Basic and acidic residues" evidence="1">
    <location>
        <begin position="310"/>
        <end position="326"/>
    </location>
</feature>
<dbReference type="Proteomes" id="UP000242519">
    <property type="component" value="Unassembled WGS sequence"/>
</dbReference>
<name>A0A218Z6M4_9HELO</name>
<dbReference type="AlphaFoldDB" id="A0A218Z6M4"/>
<keyword evidence="3" id="KW-1185">Reference proteome</keyword>
<dbReference type="InParanoid" id="A0A218Z6M4"/>